<evidence type="ECO:0000313" key="3">
    <source>
        <dbReference type="Proteomes" id="UP000828390"/>
    </source>
</evidence>
<protein>
    <submittedName>
        <fullName evidence="2">Uncharacterized protein</fullName>
    </submittedName>
</protein>
<keyword evidence="3" id="KW-1185">Reference proteome</keyword>
<dbReference type="AlphaFoldDB" id="A0A9D4H6V4"/>
<dbReference type="Proteomes" id="UP000828390">
    <property type="component" value="Unassembled WGS sequence"/>
</dbReference>
<reference evidence="2" key="1">
    <citation type="journal article" date="2019" name="bioRxiv">
        <title>The Genome of the Zebra Mussel, Dreissena polymorpha: A Resource for Invasive Species Research.</title>
        <authorList>
            <person name="McCartney M.A."/>
            <person name="Auch B."/>
            <person name="Kono T."/>
            <person name="Mallez S."/>
            <person name="Zhang Y."/>
            <person name="Obille A."/>
            <person name="Becker A."/>
            <person name="Abrahante J.E."/>
            <person name="Garbe J."/>
            <person name="Badalamenti J.P."/>
            <person name="Herman A."/>
            <person name="Mangelson H."/>
            <person name="Liachko I."/>
            <person name="Sullivan S."/>
            <person name="Sone E.D."/>
            <person name="Koren S."/>
            <person name="Silverstein K.A.T."/>
            <person name="Beckman K.B."/>
            <person name="Gohl D.M."/>
        </authorList>
    </citation>
    <scope>NUCLEOTIDE SEQUENCE</scope>
    <source>
        <strain evidence="2">Duluth1</strain>
        <tissue evidence="2">Whole animal</tissue>
    </source>
</reference>
<evidence type="ECO:0000256" key="1">
    <source>
        <dbReference type="SAM" id="MobiDB-lite"/>
    </source>
</evidence>
<reference evidence="2" key="2">
    <citation type="submission" date="2020-11" db="EMBL/GenBank/DDBJ databases">
        <authorList>
            <person name="McCartney M.A."/>
            <person name="Auch B."/>
            <person name="Kono T."/>
            <person name="Mallez S."/>
            <person name="Becker A."/>
            <person name="Gohl D.M."/>
            <person name="Silverstein K.A.T."/>
            <person name="Koren S."/>
            <person name="Bechman K.B."/>
            <person name="Herman A."/>
            <person name="Abrahante J.E."/>
            <person name="Garbe J."/>
        </authorList>
    </citation>
    <scope>NUCLEOTIDE SEQUENCE</scope>
    <source>
        <strain evidence="2">Duluth1</strain>
        <tissue evidence="2">Whole animal</tissue>
    </source>
</reference>
<proteinExistence type="predicted"/>
<dbReference type="EMBL" id="JAIWYP010000005">
    <property type="protein sequence ID" value="KAH3828555.1"/>
    <property type="molecule type" value="Genomic_DNA"/>
</dbReference>
<sequence>MEEQWNNDPEKNGMDVDSRGERRVRSEEKDQSQLHRNKFRRIPDTTSSPEHSRLSGMLTDS</sequence>
<name>A0A9D4H6V4_DREPO</name>
<evidence type="ECO:0000313" key="2">
    <source>
        <dbReference type="EMBL" id="KAH3828555.1"/>
    </source>
</evidence>
<comment type="caution">
    <text evidence="2">The sequence shown here is derived from an EMBL/GenBank/DDBJ whole genome shotgun (WGS) entry which is preliminary data.</text>
</comment>
<accession>A0A9D4H6V4</accession>
<gene>
    <name evidence="2" type="ORF">DPMN_130536</name>
</gene>
<feature type="compositionally biased region" description="Basic and acidic residues" evidence="1">
    <location>
        <begin position="8"/>
        <end position="33"/>
    </location>
</feature>
<feature type="region of interest" description="Disordered" evidence="1">
    <location>
        <begin position="1"/>
        <end position="61"/>
    </location>
</feature>
<organism evidence="2 3">
    <name type="scientific">Dreissena polymorpha</name>
    <name type="common">Zebra mussel</name>
    <name type="synonym">Mytilus polymorpha</name>
    <dbReference type="NCBI Taxonomy" id="45954"/>
    <lineage>
        <taxon>Eukaryota</taxon>
        <taxon>Metazoa</taxon>
        <taxon>Spiralia</taxon>
        <taxon>Lophotrochozoa</taxon>
        <taxon>Mollusca</taxon>
        <taxon>Bivalvia</taxon>
        <taxon>Autobranchia</taxon>
        <taxon>Heteroconchia</taxon>
        <taxon>Euheterodonta</taxon>
        <taxon>Imparidentia</taxon>
        <taxon>Neoheterodontei</taxon>
        <taxon>Myida</taxon>
        <taxon>Dreissenoidea</taxon>
        <taxon>Dreissenidae</taxon>
        <taxon>Dreissena</taxon>
    </lineage>
</organism>